<dbReference type="EMBL" id="KV460533">
    <property type="protein sequence ID" value="OCA17065.1"/>
    <property type="molecule type" value="Genomic_DNA"/>
</dbReference>
<sequence length="31" mass="3607">AKTIFVWYSTQRVLINAAHYLLHVLINTHAI</sequence>
<evidence type="ECO:0000313" key="1">
    <source>
        <dbReference type="EMBL" id="OCA17065.1"/>
    </source>
</evidence>
<gene>
    <name evidence="1" type="ORF">XENTR_v900275421mg</name>
</gene>
<protein>
    <submittedName>
        <fullName evidence="1">Uncharacterized protein</fullName>
    </submittedName>
</protein>
<feature type="non-terminal residue" evidence="1">
    <location>
        <position position="1"/>
    </location>
</feature>
<reference evidence="1" key="2">
    <citation type="journal article" date="2010" name="Science">
        <title>The genome of the Western clawed frog Xenopus tropicalis.</title>
        <authorList>
            <person name="Hellsten U."/>
            <person name="Harland R.M."/>
            <person name="Gilchrist M.J."/>
            <person name="Hendrix D."/>
            <person name="Jurka J."/>
            <person name="Kapitonov V."/>
            <person name="Ovcharenko I."/>
            <person name="Putnam N.H."/>
            <person name="Shu S."/>
            <person name="Taher L."/>
            <person name="Blitz I.L."/>
            <person name="Blumberg B."/>
            <person name="Dichmann D.S."/>
            <person name="Dubchak I."/>
            <person name="Amaya E."/>
            <person name="Detter J.C."/>
            <person name="Fletcher R."/>
            <person name="Gerhard D.S."/>
            <person name="Goodstein D."/>
            <person name="Graves T."/>
            <person name="Grigoriev I.V."/>
            <person name="Grimwood J."/>
            <person name="Kawashima T."/>
            <person name="Lindquist E."/>
            <person name="Lucas S.M."/>
            <person name="Mead P.E."/>
            <person name="Mitros T."/>
            <person name="Ogino H."/>
            <person name="Ohta Y."/>
            <person name="Poliakov A.V."/>
            <person name="Pollet N."/>
            <person name="Robert J."/>
            <person name="Salamov A."/>
            <person name="Sater A.K."/>
            <person name="Schmutz J."/>
            <person name="Terry A."/>
            <person name="Vize P.D."/>
            <person name="Warren W.C."/>
            <person name="Wells D."/>
            <person name="Wills A."/>
            <person name="Wilson R.K."/>
            <person name="Zimmerman L.B."/>
            <person name="Zorn A.M."/>
            <person name="Grainger R."/>
            <person name="Grammer T."/>
            <person name="Khokha M.K."/>
            <person name="Richardson P.M."/>
            <person name="Rokhsar D.S."/>
        </authorList>
    </citation>
    <scope>NUCLEOTIDE SEQUENCE [LARGE SCALE GENOMIC DNA]</scope>
    <source>
        <strain evidence="1">Nigerian</strain>
    </source>
</reference>
<reference evidence="1" key="3">
    <citation type="submission" date="2016-05" db="EMBL/GenBank/DDBJ databases">
        <title>WGS assembly of Xenopus tropicalis.</title>
        <authorList>
            <person name="Sessions A."/>
            <person name="Jenkins J."/>
            <person name="Mitros T."/>
            <person name="Lyons J.T."/>
            <person name="Dichmann D.S."/>
            <person name="Robert J."/>
            <person name="Harland R.M."/>
            <person name="Rokhsar D.S."/>
        </authorList>
    </citation>
    <scope>NUCLEOTIDE SEQUENCE</scope>
    <source>
        <strain evidence="1">Nigerian</strain>
    </source>
</reference>
<accession>A0A1B8Y2A2</accession>
<proteinExistence type="predicted"/>
<reference evidence="1" key="1">
    <citation type="submission" date="2009-11" db="EMBL/GenBank/DDBJ databases">
        <authorList>
            <consortium name="US DOE Joint Genome Institute (JGI-PGF)"/>
            <person name="Ottilar R."/>
            <person name="Schmutz J."/>
            <person name="Salamov A."/>
            <person name="Cheng J.F."/>
            <person name="Lucas S."/>
            <person name="Pitluck S."/>
            <person name="Gundlach H."/>
            <person name="Guo Y."/>
            <person name="Haberer G."/>
            <person name="Nasrallah J."/>
            <person name="Mayer K.F.X."/>
            <person name="van de Peer Y."/>
            <person name="Weigel D."/>
            <person name="Grigoriev I.V."/>
        </authorList>
    </citation>
    <scope>NUCLEOTIDE SEQUENCE</scope>
    <source>
        <strain evidence="1">Nigerian</strain>
    </source>
</reference>
<dbReference type="AlphaFoldDB" id="A0A1B8Y2A2"/>
<name>A0A1B8Y2A2_XENTR</name>
<organism evidence="1">
    <name type="scientific">Xenopus tropicalis</name>
    <name type="common">Western clawed frog</name>
    <name type="synonym">Silurana tropicalis</name>
    <dbReference type="NCBI Taxonomy" id="8364"/>
    <lineage>
        <taxon>Eukaryota</taxon>
        <taxon>Metazoa</taxon>
        <taxon>Chordata</taxon>
        <taxon>Craniata</taxon>
        <taxon>Vertebrata</taxon>
        <taxon>Euteleostomi</taxon>
        <taxon>Amphibia</taxon>
        <taxon>Batrachia</taxon>
        <taxon>Anura</taxon>
        <taxon>Pipoidea</taxon>
        <taxon>Pipidae</taxon>
        <taxon>Xenopodinae</taxon>
        <taxon>Xenopus</taxon>
        <taxon>Silurana</taxon>
    </lineage>
</organism>